<organism evidence="1 2">
    <name type="scientific">Viridibacillus soli</name>
    <dbReference type="NCBI Taxonomy" id="2798301"/>
    <lineage>
        <taxon>Bacteria</taxon>
        <taxon>Bacillati</taxon>
        <taxon>Bacillota</taxon>
        <taxon>Bacilli</taxon>
        <taxon>Bacillales</taxon>
        <taxon>Caryophanaceae</taxon>
        <taxon>Viridibacillus</taxon>
    </lineage>
</organism>
<evidence type="ECO:0000313" key="1">
    <source>
        <dbReference type="EMBL" id="MBK3495462.1"/>
    </source>
</evidence>
<evidence type="ECO:0000313" key="2">
    <source>
        <dbReference type="Proteomes" id="UP000618943"/>
    </source>
</evidence>
<reference evidence="1 2" key="1">
    <citation type="submission" date="2020-12" db="EMBL/GenBank/DDBJ databases">
        <title>YIM B01967 draft genome.</title>
        <authorList>
            <person name="Yan X."/>
        </authorList>
    </citation>
    <scope>NUCLEOTIDE SEQUENCE [LARGE SCALE GENOMIC DNA]</scope>
    <source>
        <strain evidence="1 2">YIM B01967</strain>
    </source>
</reference>
<dbReference type="Pfam" id="PF08863">
    <property type="entry name" value="YolD"/>
    <property type="match status" value="1"/>
</dbReference>
<proteinExistence type="predicted"/>
<gene>
    <name evidence="1" type="ORF">JFL43_11485</name>
</gene>
<dbReference type="EMBL" id="JAEOAH010000015">
    <property type="protein sequence ID" value="MBK3495462.1"/>
    <property type="molecule type" value="Genomic_DNA"/>
</dbReference>
<dbReference type="Proteomes" id="UP000618943">
    <property type="component" value="Unassembled WGS sequence"/>
</dbReference>
<protein>
    <submittedName>
        <fullName evidence="1">YolD-like family protein</fullName>
    </submittedName>
</protein>
<dbReference type="InterPro" id="IPR014962">
    <property type="entry name" value="YolD"/>
</dbReference>
<keyword evidence="2" id="KW-1185">Reference proteome</keyword>
<accession>A0ABS1H8N3</accession>
<comment type="caution">
    <text evidence="1">The sequence shown here is derived from an EMBL/GenBank/DDBJ whole genome shotgun (WGS) entry which is preliminary data.</text>
</comment>
<sequence length="112" mass="13234">MNKDRGNIKWTAMMLPEHVQLLREWQAEDQYVAQPELDEWTLNEYAELIQIATKSKQTILLTIWKNRQTHIIEGVIERINNESNTLKIRTQFPKEQTLTIDISVICNVSIRN</sequence>
<name>A0ABS1H8N3_9BACL</name>
<dbReference type="RefSeq" id="WP_200749156.1">
    <property type="nucleotide sequence ID" value="NZ_JAEOAH010000015.1"/>
</dbReference>